<dbReference type="InterPro" id="IPR037721">
    <property type="entry name" value="Ferlin"/>
</dbReference>
<dbReference type="Pfam" id="PF00168">
    <property type="entry name" value="C2"/>
    <property type="match status" value="1"/>
</dbReference>
<feature type="non-terminal residue" evidence="8">
    <location>
        <position position="436"/>
    </location>
</feature>
<dbReference type="Gene3D" id="2.60.40.150">
    <property type="entry name" value="C2 domain"/>
    <property type="match status" value="1"/>
</dbReference>
<dbReference type="SMART" id="SM01202">
    <property type="entry name" value="FerI"/>
    <property type="match status" value="1"/>
</dbReference>
<dbReference type="Proteomes" id="UP001162162">
    <property type="component" value="Unassembled WGS sequence"/>
</dbReference>
<sequence length="436" mass="50159">MTEKPQTFLITVAVLEGRHYAWSNMDSAVIVKVDNKKRCTSVRYSSDDPFYNEYFVFEFFTTYEKMMNKNMMLTVIRPRSISRTRKILGYFTLDIGIVWAQKNHQFYHKWGILSTSKNDAFSGPRGYIKVDISILVKGEVPKIPVHIINDEIEGNLLLPEGPHNERLKAIYVFDIFRCENLVEKHSTTVYDTENTNNKKTGATTHIEITFIGVTGVAGYMHYLRQGYAGSILMSMYTKLQELDTMDVIKGVSIETMVPLNEQQYFHNDEALLFTTIFEATTISRKYCDKLISFRVTFGGVLVQKYLAASGESPLMNSTVPQKPKKISKQYCGINFENEKPILMIDTKLPFFKTRMYSVNLLAKIARELKEKLEKIEDMFENQQHKTTPEAVDDALVDALDYLTTAGRKYVDIVTSYNVDLSTNLDKVKRCMCIKEM</sequence>
<keyword evidence="4" id="KW-1133">Transmembrane helix</keyword>
<feature type="domain" description="C2" evidence="7">
    <location>
        <begin position="1"/>
        <end position="111"/>
    </location>
</feature>
<protein>
    <recommendedName>
        <fullName evidence="7">C2 domain-containing protein</fullName>
    </recommendedName>
</protein>
<dbReference type="AlphaFoldDB" id="A0AAV8YTU2"/>
<accession>A0AAV8YTU2</accession>
<evidence type="ECO:0000256" key="2">
    <source>
        <dbReference type="ARBA" id="ARBA00022692"/>
    </source>
</evidence>
<comment type="caution">
    <text evidence="8">The sequence shown here is derived from an EMBL/GenBank/DDBJ whole genome shotgun (WGS) entry which is preliminary data.</text>
</comment>
<evidence type="ECO:0000256" key="4">
    <source>
        <dbReference type="ARBA" id="ARBA00022989"/>
    </source>
</evidence>
<name>A0AAV8YTU2_9CUCU</name>
<dbReference type="PANTHER" id="PTHR12546:SF60">
    <property type="entry name" value="MISFIRE, ISOFORM F"/>
    <property type="match status" value="1"/>
</dbReference>
<comment type="subcellular location">
    <subcellularLocation>
        <location evidence="1">Membrane</location>
        <topology evidence="1">Single-pass membrane protein</topology>
    </subcellularLocation>
</comment>
<organism evidence="8 9">
    <name type="scientific">Aromia moschata</name>
    <dbReference type="NCBI Taxonomy" id="1265417"/>
    <lineage>
        <taxon>Eukaryota</taxon>
        <taxon>Metazoa</taxon>
        <taxon>Ecdysozoa</taxon>
        <taxon>Arthropoda</taxon>
        <taxon>Hexapoda</taxon>
        <taxon>Insecta</taxon>
        <taxon>Pterygota</taxon>
        <taxon>Neoptera</taxon>
        <taxon>Endopterygota</taxon>
        <taxon>Coleoptera</taxon>
        <taxon>Polyphaga</taxon>
        <taxon>Cucujiformia</taxon>
        <taxon>Chrysomeloidea</taxon>
        <taxon>Cerambycidae</taxon>
        <taxon>Cerambycinae</taxon>
        <taxon>Callichromatini</taxon>
        <taxon>Aromia</taxon>
    </lineage>
</organism>
<dbReference type="InterPro" id="IPR035892">
    <property type="entry name" value="C2_domain_sf"/>
</dbReference>
<dbReference type="GO" id="GO:0016020">
    <property type="term" value="C:membrane"/>
    <property type="evidence" value="ECO:0007669"/>
    <property type="project" value="UniProtKB-SubCell"/>
</dbReference>
<keyword evidence="3" id="KW-0677">Repeat</keyword>
<dbReference type="EMBL" id="JAPWTK010000042">
    <property type="protein sequence ID" value="KAJ8954919.1"/>
    <property type="molecule type" value="Genomic_DNA"/>
</dbReference>
<dbReference type="InterPro" id="IPR000008">
    <property type="entry name" value="C2_dom"/>
</dbReference>
<gene>
    <name evidence="8" type="ORF">NQ318_016859</name>
</gene>
<evidence type="ECO:0000256" key="3">
    <source>
        <dbReference type="ARBA" id="ARBA00022737"/>
    </source>
</evidence>
<evidence type="ECO:0000313" key="8">
    <source>
        <dbReference type="EMBL" id="KAJ8954919.1"/>
    </source>
</evidence>
<dbReference type="Pfam" id="PF08151">
    <property type="entry name" value="FerI"/>
    <property type="match status" value="1"/>
</dbReference>
<keyword evidence="9" id="KW-1185">Reference proteome</keyword>
<keyword evidence="6" id="KW-0175">Coiled coil</keyword>
<evidence type="ECO:0000256" key="5">
    <source>
        <dbReference type="ARBA" id="ARBA00023136"/>
    </source>
</evidence>
<dbReference type="PROSITE" id="PS50004">
    <property type="entry name" value="C2"/>
    <property type="match status" value="1"/>
</dbReference>
<keyword evidence="5" id="KW-0472">Membrane</keyword>
<dbReference type="PANTHER" id="PTHR12546">
    <property type="entry name" value="FER-1-LIKE"/>
    <property type="match status" value="1"/>
</dbReference>
<evidence type="ECO:0000313" key="9">
    <source>
        <dbReference type="Proteomes" id="UP001162162"/>
    </source>
</evidence>
<evidence type="ECO:0000256" key="1">
    <source>
        <dbReference type="ARBA" id="ARBA00004167"/>
    </source>
</evidence>
<keyword evidence="2" id="KW-0812">Transmembrane</keyword>
<dbReference type="GO" id="GO:0007009">
    <property type="term" value="P:plasma membrane organization"/>
    <property type="evidence" value="ECO:0007669"/>
    <property type="project" value="TreeGrafter"/>
</dbReference>
<reference evidence="8" key="1">
    <citation type="journal article" date="2023" name="Insect Mol. Biol.">
        <title>Genome sequencing provides insights into the evolution of gene families encoding plant cell wall-degrading enzymes in longhorned beetles.</title>
        <authorList>
            <person name="Shin N.R."/>
            <person name="Okamura Y."/>
            <person name="Kirsch R."/>
            <person name="Pauchet Y."/>
        </authorList>
    </citation>
    <scope>NUCLEOTIDE SEQUENCE</scope>
    <source>
        <strain evidence="8">AMC_N1</strain>
    </source>
</reference>
<evidence type="ECO:0000259" key="7">
    <source>
        <dbReference type="PROSITE" id="PS50004"/>
    </source>
</evidence>
<feature type="coiled-coil region" evidence="6">
    <location>
        <begin position="358"/>
        <end position="385"/>
    </location>
</feature>
<proteinExistence type="predicted"/>
<evidence type="ECO:0000256" key="6">
    <source>
        <dbReference type="SAM" id="Coils"/>
    </source>
</evidence>
<dbReference type="SUPFAM" id="SSF49562">
    <property type="entry name" value="C2 domain (Calcium/lipid-binding domain, CaLB)"/>
    <property type="match status" value="1"/>
</dbReference>
<dbReference type="InterPro" id="IPR012968">
    <property type="entry name" value="FerIin_dom"/>
</dbReference>